<dbReference type="GO" id="GO:0016020">
    <property type="term" value="C:membrane"/>
    <property type="evidence" value="ECO:0007669"/>
    <property type="project" value="InterPro"/>
</dbReference>
<dbReference type="Gene3D" id="3.40.50.1820">
    <property type="entry name" value="alpha/beta hydrolase"/>
    <property type="match status" value="1"/>
</dbReference>
<keyword evidence="6" id="KW-1185">Reference proteome</keyword>
<protein>
    <submittedName>
        <fullName evidence="5">Neutral cholesterol ester hydrolase 1</fullName>
    </submittedName>
</protein>
<evidence type="ECO:0000256" key="3">
    <source>
        <dbReference type="PIRSR" id="PIRSR037251-1"/>
    </source>
</evidence>
<dbReference type="AlphaFoldDB" id="A0A9Q1BQ24"/>
<dbReference type="InterPro" id="IPR029058">
    <property type="entry name" value="AB_hydrolase_fold"/>
</dbReference>
<dbReference type="EMBL" id="JAIZAY010000013">
    <property type="protein sequence ID" value="KAJ8030594.1"/>
    <property type="molecule type" value="Genomic_DNA"/>
</dbReference>
<name>A0A9Q1BQ24_HOLLE</name>
<dbReference type="Proteomes" id="UP001152320">
    <property type="component" value="Chromosome 13"/>
</dbReference>
<feature type="active site" evidence="3">
    <location>
        <position position="360"/>
    </location>
</feature>
<proteinExistence type="inferred from homology"/>
<comment type="similarity">
    <text evidence="1">Belongs to the 'GDXG' lipolytic enzyme family.</text>
</comment>
<evidence type="ECO:0000256" key="2">
    <source>
        <dbReference type="ARBA" id="ARBA00022801"/>
    </source>
</evidence>
<dbReference type="Pfam" id="PF07859">
    <property type="entry name" value="Abhydrolase_3"/>
    <property type="match status" value="2"/>
</dbReference>
<dbReference type="OrthoDB" id="408631at2759"/>
<keyword evidence="2 5" id="KW-0378">Hydrolase</keyword>
<gene>
    <name evidence="5" type="ORF">HOLleu_27052</name>
</gene>
<reference evidence="5" key="1">
    <citation type="submission" date="2021-10" db="EMBL/GenBank/DDBJ databases">
        <title>Tropical sea cucumber genome reveals ecological adaptation and Cuvierian tubules defense mechanism.</title>
        <authorList>
            <person name="Chen T."/>
        </authorList>
    </citation>
    <scope>NUCLEOTIDE SEQUENCE</scope>
    <source>
        <strain evidence="5">Nanhai2018</strain>
        <tissue evidence="5">Muscle</tissue>
    </source>
</reference>
<feature type="active site" evidence="3">
    <location>
        <position position="390"/>
    </location>
</feature>
<dbReference type="InterPro" id="IPR013094">
    <property type="entry name" value="AB_hydrolase_3"/>
</dbReference>
<dbReference type="SUPFAM" id="SSF53474">
    <property type="entry name" value="alpha/beta-Hydrolases"/>
    <property type="match status" value="1"/>
</dbReference>
<sequence length="419" mass="47226">MAFSIKRAAFMAVGGYLAFLFYGAVPKNINERFKYRAVQAFSKFLNHVVYVGYFTDPDSPRGIIRFRETWAATEIFFRSGESYGPDVKMTKVLADGVNVNIYSPPGHTDSLLPGFIYIHGGALALCDVEHYDGLTRKLSAGLNAVVMSIDYRRTPENIFSVPFDDSLKATKWFMKHAKDYNVDANRIAMGGDSAGGYLTATVSQAVSDDKSIPNLKLQVLIYPWLQTLDLNTPSYQKYNYEFGSGGIMPLHKLAIYSALHLFGENTDKSVVEAYTKNEHVSAGFRNSKFYKERLSHSLIPESLRNPVFYTAPPDPVEEPSHGSSVWDAKKDIFQDERMTPLFRKNLSGLPPAYIITMEYDPIRDDGIIYAKLLEKAGVNVTWKNYEKGFHGIVWVSPGIDFKDGDGIFQEMIQYIKPRL</sequence>
<evidence type="ECO:0000259" key="4">
    <source>
        <dbReference type="Pfam" id="PF07859"/>
    </source>
</evidence>
<evidence type="ECO:0000313" key="6">
    <source>
        <dbReference type="Proteomes" id="UP001152320"/>
    </source>
</evidence>
<dbReference type="PANTHER" id="PTHR48081">
    <property type="entry name" value="AB HYDROLASE SUPERFAMILY PROTEIN C4A8.06C"/>
    <property type="match status" value="1"/>
</dbReference>
<feature type="domain" description="Alpha/beta hydrolase fold-3" evidence="4">
    <location>
        <begin position="332"/>
        <end position="392"/>
    </location>
</feature>
<dbReference type="PANTHER" id="PTHR48081:SF8">
    <property type="entry name" value="ALPHA_BETA HYDROLASE FOLD-3 DOMAIN-CONTAINING PROTEIN-RELATED"/>
    <property type="match status" value="1"/>
</dbReference>
<dbReference type="PIRSF" id="PIRSF037251">
    <property type="entry name" value="Arylacetamide_deacetylase"/>
    <property type="match status" value="1"/>
</dbReference>
<dbReference type="GO" id="GO:0052689">
    <property type="term" value="F:carboxylic ester hydrolase activity"/>
    <property type="evidence" value="ECO:0007669"/>
    <property type="project" value="InterPro"/>
</dbReference>
<accession>A0A9Q1BQ24</accession>
<evidence type="ECO:0000313" key="5">
    <source>
        <dbReference type="EMBL" id="KAJ8030594.1"/>
    </source>
</evidence>
<dbReference type="InterPro" id="IPR017157">
    <property type="entry name" value="Arylacetamide_deacetylase"/>
</dbReference>
<organism evidence="5 6">
    <name type="scientific">Holothuria leucospilota</name>
    <name type="common">Black long sea cucumber</name>
    <name type="synonym">Mertensiothuria leucospilota</name>
    <dbReference type="NCBI Taxonomy" id="206669"/>
    <lineage>
        <taxon>Eukaryota</taxon>
        <taxon>Metazoa</taxon>
        <taxon>Echinodermata</taxon>
        <taxon>Eleutherozoa</taxon>
        <taxon>Echinozoa</taxon>
        <taxon>Holothuroidea</taxon>
        <taxon>Aspidochirotacea</taxon>
        <taxon>Aspidochirotida</taxon>
        <taxon>Holothuriidae</taxon>
        <taxon>Holothuria</taxon>
    </lineage>
</organism>
<evidence type="ECO:0000256" key="1">
    <source>
        <dbReference type="ARBA" id="ARBA00010515"/>
    </source>
</evidence>
<feature type="active site" evidence="3">
    <location>
        <position position="193"/>
    </location>
</feature>
<dbReference type="InterPro" id="IPR050300">
    <property type="entry name" value="GDXG_lipolytic_enzyme"/>
</dbReference>
<feature type="domain" description="Alpha/beta hydrolase fold-3" evidence="4">
    <location>
        <begin position="116"/>
        <end position="272"/>
    </location>
</feature>
<comment type="caution">
    <text evidence="5">The sequence shown here is derived from an EMBL/GenBank/DDBJ whole genome shotgun (WGS) entry which is preliminary data.</text>
</comment>